<dbReference type="AlphaFoldDB" id="U6N080"/>
<protein>
    <recommendedName>
        <fullName evidence="1">Chromo domain-containing protein</fullName>
    </recommendedName>
</protein>
<reference evidence="2" key="2">
    <citation type="submission" date="2013-10" db="EMBL/GenBank/DDBJ databases">
        <authorList>
            <person name="Aslett M."/>
        </authorList>
    </citation>
    <scope>NUCLEOTIDE SEQUENCE [LARGE SCALE GENOMIC DNA]</scope>
    <source>
        <strain evidence="2">Houghton</strain>
    </source>
</reference>
<feature type="domain" description="Chromo" evidence="1">
    <location>
        <begin position="109"/>
        <end position="177"/>
    </location>
</feature>
<dbReference type="SUPFAM" id="SSF54160">
    <property type="entry name" value="Chromo domain-like"/>
    <property type="match status" value="1"/>
</dbReference>
<organism evidence="2 3">
    <name type="scientific">Eimeria necatrix</name>
    <dbReference type="NCBI Taxonomy" id="51315"/>
    <lineage>
        <taxon>Eukaryota</taxon>
        <taxon>Sar</taxon>
        <taxon>Alveolata</taxon>
        <taxon>Apicomplexa</taxon>
        <taxon>Conoidasida</taxon>
        <taxon>Coccidia</taxon>
        <taxon>Eucoccidiorida</taxon>
        <taxon>Eimeriorina</taxon>
        <taxon>Eimeriidae</taxon>
        <taxon>Eimeria</taxon>
    </lineage>
</organism>
<gene>
    <name evidence="2" type="ORF">ENH_00057780</name>
</gene>
<proteinExistence type="predicted"/>
<dbReference type="GeneID" id="25475919"/>
<dbReference type="EMBL" id="HG725590">
    <property type="protein sequence ID" value="CDJ68708.1"/>
    <property type="molecule type" value="Genomic_DNA"/>
</dbReference>
<dbReference type="Gene3D" id="2.40.50.40">
    <property type="match status" value="1"/>
</dbReference>
<dbReference type="InterPro" id="IPR000953">
    <property type="entry name" value="Chromo/chromo_shadow_dom"/>
</dbReference>
<reference evidence="2" key="1">
    <citation type="submission" date="2013-10" db="EMBL/GenBank/DDBJ databases">
        <title>Genomic analysis of the causative agents of coccidiosis in chickens.</title>
        <authorList>
            <person name="Reid A.J."/>
            <person name="Blake D."/>
            <person name="Billington K."/>
            <person name="Browne H."/>
            <person name="Dunn M."/>
            <person name="Hung S."/>
            <person name="Kawahara F."/>
            <person name="Miranda-Saavedra D."/>
            <person name="Mourier T."/>
            <person name="Nagra H."/>
            <person name="Otto T.D."/>
            <person name="Rawlings N."/>
            <person name="Sanchez A."/>
            <person name="Sanders M."/>
            <person name="Subramaniam C."/>
            <person name="Tay Y."/>
            <person name="Dear P."/>
            <person name="Doerig C."/>
            <person name="Gruber A."/>
            <person name="Parkinson J."/>
            <person name="Shirley M."/>
            <person name="Wan K.L."/>
            <person name="Berriman M."/>
            <person name="Tomley F."/>
            <person name="Pain A."/>
        </authorList>
    </citation>
    <scope>NUCLEOTIDE SEQUENCE [LARGE SCALE GENOMIC DNA]</scope>
    <source>
        <strain evidence="2">Houghton</strain>
    </source>
</reference>
<dbReference type="VEuPathDB" id="ToxoDB:ENH_00057780"/>
<evidence type="ECO:0000313" key="2">
    <source>
        <dbReference type="EMBL" id="CDJ68708.1"/>
    </source>
</evidence>
<sequence length="184" mass="20782">MLSDKWKGKLFCVLIGNRPTSSGWGSLLASTAAAGDDENSFWSTEKLEHTNFDEWMKSTEAQDISFEINKVLRECRAVSPDNLRPTYSPICTPTIMVDKLDDGTKPAEDKIEAIRHWPEVPENETQSGSGADSQYLVKWRETPEEQATWEPAHHLTGCLALVGAWHRRKRKRLQVRTRASPSDA</sequence>
<keyword evidence="3" id="KW-1185">Reference proteome</keyword>
<dbReference type="InterPro" id="IPR016197">
    <property type="entry name" value="Chromo-like_dom_sf"/>
</dbReference>
<dbReference type="Pfam" id="PF00385">
    <property type="entry name" value="Chromo"/>
    <property type="match status" value="1"/>
</dbReference>
<dbReference type="Proteomes" id="UP000030754">
    <property type="component" value="Unassembled WGS sequence"/>
</dbReference>
<dbReference type="PROSITE" id="PS50013">
    <property type="entry name" value="CHROMO_2"/>
    <property type="match status" value="1"/>
</dbReference>
<evidence type="ECO:0000313" key="3">
    <source>
        <dbReference type="Proteomes" id="UP000030754"/>
    </source>
</evidence>
<dbReference type="InterPro" id="IPR023780">
    <property type="entry name" value="Chromo_domain"/>
</dbReference>
<dbReference type="RefSeq" id="XP_013437175.1">
    <property type="nucleotide sequence ID" value="XM_013581721.1"/>
</dbReference>
<name>U6N080_9EIME</name>
<evidence type="ECO:0000259" key="1">
    <source>
        <dbReference type="PROSITE" id="PS50013"/>
    </source>
</evidence>
<accession>U6N080</accession>
<dbReference type="SMART" id="SM00298">
    <property type="entry name" value="CHROMO"/>
    <property type="match status" value="1"/>
</dbReference>
<dbReference type="CDD" id="cd00024">
    <property type="entry name" value="CD_CSD"/>
    <property type="match status" value="1"/>
</dbReference>
<dbReference type="OrthoDB" id="433924at2759"/>